<dbReference type="RefSeq" id="WP_161314633.1">
    <property type="nucleotide sequence ID" value="NZ_WTUW01000001.1"/>
</dbReference>
<evidence type="ECO:0000313" key="1">
    <source>
        <dbReference type="EMBL" id="MZR30107.1"/>
    </source>
</evidence>
<dbReference type="InterPro" id="IPR036465">
    <property type="entry name" value="vWFA_dom_sf"/>
</dbReference>
<dbReference type="EMBL" id="WTUW01000001">
    <property type="protein sequence ID" value="MZR30107.1"/>
    <property type="molecule type" value="Genomic_DNA"/>
</dbReference>
<dbReference type="Pfam" id="PF06707">
    <property type="entry name" value="DUF1194"/>
    <property type="match status" value="1"/>
</dbReference>
<dbReference type="Proteomes" id="UP000476030">
    <property type="component" value="Unassembled WGS sequence"/>
</dbReference>
<organism evidence="1 2">
    <name type="scientific">Sneathiella litorea</name>
    <dbReference type="NCBI Taxonomy" id="2606216"/>
    <lineage>
        <taxon>Bacteria</taxon>
        <taxon>Pseudomonadati</taxon>
        <taxon>Pseudomonadota</taxon>
        <taxon>Alphaproteobacteria</taxon>
        <taxon>Sneathiellales</taxon>
        <taxon>Sneathiellaceae</taxon>
        <taxon>Sneathiella</taxon>
    </lineage>
</organism>
<evidence type="ECO:0000313" key="2">
    <source>
        <dbReference type="Proteomes" id="UP000476030"/>
    </source>
</evidence>
<name>A0A6L8W7B0_9PROT</name>
<comment type="caution">
    <text evidence="1">The sequence shown here is derived from an EMBL/GenBank/DDBJ whole genome shotgun (WGS) entry which is preliminary data.</text>
</comment>
<accession>A0A6L8W7B0</accession>
<gene>
    <name evidence="1" type="ORF">GQE98_05590</name>
</gene>
<proteinExistence type="predicted"/>
<reference evidence="1 2" key="1">
    <citation type="submission" date="2019-12" db="EMBL/GenBank/DDBJ databases">
        <title>Snethiella sp. nov. sp. isolated from sea sand.</title>
        <authorList>
            <person name="Kim J."/>
            <person name="Jeong S.E."/>
            <person name="Jung H.S."/>
            <person name="Jeon C.O."/>
        </authorList>
    </citation>
    <scope>NUCLEOTIDE SEQUENCE [LARGE SCALE GENOMIC DNA]</scope>
    <source>
        <strain evidence="1 2">DP05</strain>
    </source>
</reference>
<dbReference type="SUPFAM" id="SSF53300">
    <property type="entry name" value="vWA-like"/>
    <property type="match status" value="1"/>
</dbReference>
<dbReference type="InterPro" id="IPR010607">
    <property type="entry name" value="DUF1194"/>
</dbReference>
<keyword evidence="2" id="KW-1185">Reference proteome</keyword>
<dbReference type="AlphaFoldDB" id="A0A6L8W7B0"/>
<dbReference type="Gene3D" id="3.40.50.410">
    <property type="entry name" value="von Willebrand factor, type A domain"/>
    <property type="match status" value="1"/>
</dbReference>
<sequence length="233" mass="25416">MNKIAMKWLTLIAAFIFVLAPRVEAIAEEVDMQLVLAIDVSSSVNYDEYNLQMRGFAEAFRSDLVIEAIAAGPRGLISVAATHWAGLGEQQVILDWHTIAGPEDARDFADQLDNVSRTFPYGGTAIAGALDHAFSLFRQDRNTSMRKVIDISGDGVVSIGRPPEVARDKIVAAGVIINGLPILNDEPELDSYYRDKVIGGIGAFTETAKGYDDFSRAITEKLAQEIRGTWQGV</sequence>
<protein>
    <submittedName>
        <fullName evidence="1">DUF1194 domain-containing protein</fullName>
    </submittedName>
</protein>